<protein>
    <submittedName>
        <fullName evidence="2">Uncharacterized protein</fullName>
    </submittedName>
</protein>
<comment type="caution">
    <text evidence="2">The sequence shown here is derived from an EMBL/GenBank/DDBJ whole genome shotgun (WGS) entry which is preliminary data.</text>
</comment>
<proteinExistence type="predicted"/>
<organism evidence="2 3">
    <name type="scientific">Liparis tanakae</name>
    <name type="common">Tanaka's snailfish</name>
    <dbReference type="NCBI Taxonomy" id="230148"/>
    <lineage>
        <taxon>Eukaryota</taxon>
        <taxon>Metazoa</taxon>
        <taxon>Chordata</taxon>
        <taxon>Craniata</taxon>
        <taxon>Vertebrata</taxon>
        <taxon>Euteleostomi</taxon>
        <taxon>Actinopterygii</taxon>
        <taxon>Neopterygii</taxon>
        <taxon>Teleostei</taxon>
        <taxon>Neoteleostei</taxon>
        <taxon>Acanthomorphata</taxon>
        <taxon>Eupercaria</taxon>
        <taxon>Perciformes</taxon>
        <taxon>Cottioidei</taxon>
        <taxon>Cottales</taxon>
        <taxon>Liparidae</taxon>
        <taxon>Liparis</taxon>
    </lineage>
</organism>
<reference evidence="2 3" key="1">
    <citation type="submission" date="2019-03" db="EMBL/GenBank/DDBJ databases">
        <title>First draft genome of Liparis tanakae, snailfish: a comprehensive survey of snailfish specific genes.</title>
        <authorList>
            <person name="Kim W."/>
            <person name="Song I."/>
            <person name="Jeong J.-H."/>
            <person name="Kim D."/>
            <person name="Kim S."/>
            <person name="Ryu S."/>
            <person name="Song J.Y."/>
            <person name="Lee S.K."/>
        </authorList>
    </citation>
    <scope>NUCLEOTIDE SEQUENCE [LARGE SCALE GENOMIC DNA]</scope>
    <source>
        <tissue evidence="2">Muscle</tissue>
    </source>
</reference>
<evidence type="ECO:0000256" key="1">
    <source>
        <dbReference type="SAM" id="MobiDB-lite"/>
    </source>
</evidence>
<dbReference type="AlphaFoldDB" id="A0A4Z2F5Z3"/>
<evidence type="ECO:0000313" key="2">
    <source>
        <dbReference type="EMBL" id="TNN36184.1"/>
    </source>
</evidence>
<feature type="compositionally biased region" description="Basic and acidic residues" evidence="1">
    <location>
        <begin position="101"/>
        <end position="118"/>
    </location>
</feature>
<dbReference type="EMBL" id="SRLO01001649">
    <property type="protein sequence ID" value="TNN36184.1"/>
    <property type="molecule type" value="Genomic_DNA"/>
</dbReference>
<feature type="compositionally biased region" description="Low complexity" evidence="1">
    <location>
        <begin position="130"/>
        <end position="140"/>
    </location>
</feature>
<sequence>MQQRAIRNVPKAVAKVKTFLFLLRNLKSSDRPHVGLTELSMPRVSNMMKNTIAQKVEPGNVEIASGSVLCLLTLGSGSAAARCQQVFKPLEVDVEVRPDAVHGTRESDASDQQHKEDHAEVEDEDHDDQAQGQLPAGQAQVVDTPTLMEMQHTPPARRRRGYDTLGNINR</sequence>
<gene>
    <name evidence="2" type="ORF">EYF80_053645</name>
</gene>
<feature type="region of interest" description="Disordered" evidence="1">
    <location>
        <begin position="101"/>
        <end position="170"/>
    </location>
</feature>
<evidence type="ECO:0000313" key="3">
    <source>
        <dbReference type="Proteomes" id="UP000314294"/>
    </source>
</evidence>
<dbReference type="Proteomes" id="UP000314294">
    <property type="component" value="Unassembled WGS sequence"/>
</dbReference>
<keyword evidence="3" id="KW-1185">Reference proteome</keyword>
<accession>A0A4Z2F5Z3</accession>
<name>A0A4Z2F5Z3_9TELE</name>